<protein>
    <submittedName>
        <fullName evidence="1">Rrf2 family protein</fullName>
    </submittedName>
</protein>
<proteinExistence type="predicted"/>
<dbReference type="NCBIfam" id="TIGR00738">
    <property type="entry name" value="rrf2_super"/>
    <property type="match status" value="1"/>
</dbReference>
<dbReference type="SUPFAM" id="SSF46785">
    <property type="entry name" value="Winged helix' DNA-binding domain"/>
    <property type="match status" value="1"/>
</dbReference>
<dbReference type="PROSITE" id="PS51197">
    <property type="entry name" value="HTH_RRF2_2"/>
    <property type="match status" value="1"/>
</dbReference>
<sequence>MQMSNTVEYALRAVVWLADNPEESHTSSSIADATKMPSSYLSKILKSLSHAGIVYGQRGVKGGYTLARDPNGLSILEVVNAVEPVQRIRACPLGLEAHGKNLCNLHRTLDDVMIDIEKAFANHTIGEMLKKPNRVKPLCGLTVQGKKSLPNDRSTGIRR</sequence>
<dbReference type="EMBL" id="JACHGY010000001">
    <property type="protein sequence ID" value="MBB6431512.1"/>
    <property type="molecule type" value="Genomic_DNA"/>
</dbReference>
<organism evidence="1 2">
    <name type="scientific">Algisphaera agarilytica</name>
    <dbReference type="NCBI Taxonomy" id="1385975"/>
    <lineage>
        <taxon>Bacteria</taxon>
        <taxon>Pseudomonadati</taxon>
        <taxon>Planctomycetota</taxon>
        <taxon>Phycisphaerae</taxon>
        <taxon>Phycisphaerales</taxon>
        <taxon>Phycisphaeraceae</taxon>
        <taxon>Algisphaera</taxon>
    </lineage>
</organism>
<gene>
    <name evidence="1" type="ORF">HNQ40_003318</name>
</gene>
<dbReference type="Gene3D" id="1.10.10.10">
    <property type="entry name" value="Winged helix-like DNA-binding domain superfamily/Winged helix DNA-binding domain"/>
    <property type="match status" value="1"/>
</dbReference>
<evidence type="ECO:0000313" key="2">
    <source>
        <dbReference type="Proteomes" id="UP000541810"/>
    </source>
</evidence>
<dbReference type="GO" id="GO:0003700">
    <property type="term" value="F:DNA-binding transcription factor activity"/>
    <property type="evidence" value="ECO:0007669"/>
    <property type="project" value="TreeGrafter"/>
</dbReference>
<reference evidence="1 2" key="1">
    <citation type="submission" date="2020-08" db="EMBL/GenBank/DDBJ databases">
        <title>Genomic Encyclopedia of Type Strains, Phase IV (KMG-IV): sequencing the most valuable type-strain genomes for metagenomic binning, comparative biology and taxonomic classification.</title>
        <authorList>
            <person name="Goeker M."/>
        </authorList>
    </citation>
    <scope>NUCLEOTIDE SEQUENCE [LARGE SCALE GENOMIC DNA]</scope>
    <source>
        <strain evidence="1 2">DSM 103725</strain>
    </source>
</reference>
<dbReference type="AlphaFoldDB" id="A0A7X0H9D6"/>
<dbReference type="Proteomes" id="UP000541810">
    <property type="component" value="Unassembled WGS sequence"/>
</dbReference>
<evidence type="ECO:0000313" key="1">
    <source>
        <dbReference type="EMBL" id="MBB6431512.1"/>
    </source>
</evidence>
<dbReference type="GO" id="GO:0005829">
    <property type="term" value="C:cytosol"/>
    <property type="evidence" value="ECO:0007669"/>
    <property type="project" value="TreeGrafter"/>
</dbReference>
<accession>A0A7X0H9D6</accession>
<dbReference type="PANTHER" id="PTHR33221">
    <property type="entry name" value="WINGED HELIX-TURN-HELIX TRANSCRIPTIONAL REGULATOR, RRF2 FAMILY"/>
    <property type="match status" value="1"/>
</dbReference>
<dbReference type="RefSeq" id="WP_221435596.1">
    <property type="nucleotide sequence ID" value="NZ_JACHGY010000001.1"/>
</dbReference>
<comment type="caution">
    <text evidence="1">The sequence shown here is derived from an EMBL/GenBank/DDBJ whole genome shotgun (WGS) entry which is preliminary data.</text>
</comment>
<dbReference type="InterPro" id="IPR000944">
    <property type="entry name" value="Tscrpt_reg_Rrf2"/>
</dbReference>
<dbReference type="InterPro" id="IPR036390">
    <property type="entry name" value="WH_DNA-bd_sf"/>
</dbReference>
<keyword evidence="2" id="KW-1185">Reference proteome</keyword>
<name>A0A7X0H9D6_9BACT</name>
<dbReference type="Pfam" id="PF02082">
    <property type="entry name" value="Rrf2"/>
    <property type="match status" value="1"/>
</dbReference>
<dbReference type="InterPro" id="IPR036388">
    <property type="entry name" value="WH-like_DNA-bd_sf"/>
</dbReference>
<dbReference type="PANTHER" id="PTHR33221:SF13">
    <property type="entry name" value="TRANSCRIPTIONAL REGULATOR-RELATED"/>
    <property type="match status" value="1"/>
</dbReference>